<dbReference type="InterPro" id="IPR027141">
    <property type="entry name" value="LSm4/Sm_D1/D3"/>
</dbReference>
<comment type="similarity">
    <text evidence="2 9">Belongs to the snRNP Sm proteins family.</text>
</comment>
<dbReference type="GO" id="GO:0000398">
    <property type="term" value="P:mRNA splicing, via spliceosome"/>
    <property type="evidence" value="ECO:0007669"/>
    <property type="project" value="InterPro"/>
</dbReference>
<dbReference type="STRING" id="559304.G8Y1Q0"/>
<organism evidence="12 13">
    <name type="scientific">Pichia sorbitophila (strain ATCC MYA-4447 / BCRC 22081 / CBS 7064 / NBRC 10061 / NRRL Y-12695)</name>
    <name type="common">Hybrid yeast</name>
    <dbReference type="NCBI Taxonomy" id="559304"/>
    <lineage>
        <taxon>Eukaryota</taxon>
        <taxon>Fungi</taxon>
        <taxon>Dikarya</taxon>
        <taxon>Ascomycota</taxon>
        <taxon>Saccharomycotina</taxon>
        <taxon>Pichiomycetes</taxon>
        <taxon>Debaryomycetaceae</taxon>
        <taxon>Millerozyma</taxon>
    </lineage>
</organism>
<dbReference type="HOGENOM" id="CLU_099537_0_1_1"/>
<evidence type="ECO:0000256" key="3">
    <source>
        <dbReference type="ARBA" id="ARBA00022664"/>
    </source>
</evidence>
<evidence type="ECO:0000256" key="8">
    <source>
        <dbReference type="ARBA" id="ARBA00023274"/>
    </source>
</evidence>
<dbReference type="InterPro" id="IPR001163">
    <property type="entry name" value="Sm_dom_euk/arc"/>
</dbReference>
<evidence type="ECO:0000256" key="2">
    <source>
        <dbReference type="ARBA" id="ARBA00006850"/>
    </source>
</evidence>
<protein>
    <recommendedName>
        <fullName evidence="9">LSM complex subunit LSM4</fullName>
    </recommendedName>
</protein>
<evidence type="ECO:0000256" key="9">
    <source>
        <dbReference type="RuleBase" id="RU365049"/>
    </source>
</evidence>
<feature type="compositionally biased region" description="Low complexity" evidence="10">
    <location>
        <begin position="99"/>
        <end position="130"/>
    </location>
</feature>
<evidence type="ECO:0000256" key="1">
    <source>
        <dbReference type="ARBA" id="ARBA00004123"/>
    </source>
</evidence>
<dbReference type="SMART" id="SM00651">
    <property type="entry name" value="Sm"/>
    <property type="match status" value="1"/>
</dbReference>
<dbReference type="SUPFAM" id="SSF50182">
    <property type="entry name" value="Sm-like ribonucleoproteins"/>
    <property type="match status" value="1"/>
</dbReference>
<reference evidence="12 13" key="1">
    <citation type="journal article" date="2012" name="G3 (Bethesda)">
        <title>Pichia sorbitophila, an interspecies yeast hybrid reveals early steps of genome resolution following polyploidization.</title>
        <authorList>
            <person name="Leh Louis V."/>
            <person name="Despons L."/>
            <person name="Friedrich A."/>
            <person name="Martin T."/>
            <person name="Durrens P."/>
            <person name="Casaregola S."/>
            <person name="Neuveglise C."/>
            <person name="Fairhead C."/>
            <person name="Marck C."/>
            <person name="Cruz J.A."/>
            <person name="Straub M.L."/>
            <person name="Kugler V."/>
            <person name="Sacerdot C."/>
            <person name="Uzunov Z."/>
            <person name="Thierry A."/>
            <person name="Weiss S."/>
            <person name="Bleykasten C."/>
            <person name="De Montigny J."/>
            <person name="Jacques N."/>
            <person name="Jung P."/>
            <person name="Lemaire M."/>
            <person name="Mallet S."/>
            <person name="Morel G."/>
            <person name="Richard G.F."/>
            <person name="Sarkar A."/>
            <person name="Savel G."/>
            <person name="Schacherer J."/>
            <person name="Seret M.L."/>
            <person name="Talla E."/>
            <person name="Samson G."/>
            <person name="Jubin C."/>
            <person name="Poulain J."/>
            <person name="Vacherie B."/>
            <person name="Barbe V."/>
            <person name="Pelletier E."/>
            <person name="Sherman D.J."/>
            <person name="Westhof E."/>
            <person name="Weissenbach J."/>
            <person name="Baret P.V."/>
            <person name="Wincker P."/>
            <person name="Gaillardin C."/>
            <person name="Dujon B."/>
            <person name="Souciet J.L."/>
        </authorList>
    </citation>
    <scope>NUCLEOTIDE SEQUENCE [LARGE SCALE GENOMIC DNA]</scope>
    <source>
        <strain evidence="13">ATCC MYA-4447 / BCRC 22081 / CBS 7064 / NBRC 10061 / NRRL Y-12695</strain>
    </source>
</reference>
<evidence type="ECO:0000259" key="11">
    <source>
        <dbReference type="PROSITE" id="PS52002"/>
    </source>
</evidence>
<dbReference type="GO" id="GO:0005681">
    <property type="term" value="C:spliceosomal complex"/>
    <property type="evidence" value="ECO:0007669"/>
    <property type="project" value="UniProtKB-UniRule"/>
</dbReference>
<dbReference type="GO" id="GO:0003723">
    <property type="term" value="F:RNA binding"/>
    <property type="evidence" value="ECO:0007669"/>
    <property type="project" value="UniProtKB-KW"/>
</dbReference>
<evidence type="ECO:0000256" key="5">
    <source>
        <dbReference type="ARBA" id="ARBA00022884"/>
    </source>
</evidence>
<dbReference type="InterPro" id="IPR010920">
    <property type="entry name" value="LSM_dom_sf"/>
</dbReference>
<dbReference type="Gene3D" id="2.30.30.100">
    <property type="match status" value="1"/>
</dbReference>
<dbReference type="PANTHER" id="PTHR23338">
    <property type="entry name" value="SMALL NUCLEAR RIBONUCLEOPROTEIN SM"/>
    <property type="match status" value="1"/>
</dbReference>
<dbReference type="InterPro" id="IPR034101">
    <property type="entry name" value="Lsm4"/>
</dbReference>
<comment type="subcellular location">
    <subcellularLocation>
        <location evidence="1 9">Nucleus</location>
    </subcellularLocation>
</comment>
<dbReference type="Proteomes" id="UP000005222">
    <property type="component" value="Chromosome N"/>
</dbReference>
<keyword evidence="13" id="KW-1185">Reference proteome</keyword>
<dbReference type="Pfam" id="PF01423">
    <property type="entry name" value="LSM"/>
    <property type="match status" value="1"/>
</dbReference>
<dbReference type="PROSITE" id="PS52002">
    <property type="entry name" value="SM"/>
    <property type="match status" value="1"/>
</dbReference>
<gene>
    <name evidence="12" type="primary">Piso0_005263</name>
    <name evidence="9" type="synonym">LSM4</name>
    <name evidence="12" type="ORF">GNLVRS01_PISO0N11299g</name>
</gene>
<feature type="domain" description="Sm" evidence="11">
    <location>
        <begin position="2"/>
        <end position="75"/>
    </location>
</feature>
<name>G8Y1Q0_PICSO</name>
<dbReference type="OrthoDB" id="747253at2759"/>
<keyword evidence="3 9" id="KW-0507">mRNA processing</keyword>
<comment type="subunit">
    <text evidence="9">LSm subunits form a heteromer with a doughnut shape.</text>
</comment>
<comment type="function">
    <text evidence="9">Binds specifically to the 3'-terminal U-tract of U6 snRNA.</text>
</comment>
<evidence type="ECO:0000256" key="4">
    <source>
        <dbReference type="ARBA" id="ARBA00022728"/>
    </source>
</evidence>
<keyword evidence="6 9" id="KW-0508">mRNA splicing</keyword>
<dbReference type="OMA" id="RAEMNKN"/>
<keyword evidence="5 9" id="KW-0694">RNA-binding</keyword>
<dbReference type="CDD" id="cd01723">
    <property type="entry name" value="LSm4"/>
    <property type="match status" value="1"/>
</dbReference>
<evidence type="ECO:0000313" key="13">
    <source>
        <dbReference type="Proteomes" id="UP000005222"/>
    </source>
</evidence>
<dbReference type="AlphaFoldDB" id="G8Y1Q0"/>
<dbReference type="InterPro" id="IPR047575">
    <property type="entry name" value="Sm"/>
</dbReference>
<dbReference type="EMBL" id="FO082046">
    <property type="protein sequence ID" value="CCE86753.1"/>
    <property type="molecule type" value="Genomic_DNA"/>
</dbReference>
<keyword evidence="8 9" id="KW-0687">Ribonucleoprotein</keyword>
<dbReference type="GO" id="GO:0097525">
    <property type="term" value="C:spliceosomal snRNP complex"/>
    <property type="evidence" value="ECO:0007669"/>
    <property type="project" value="UniProtKB-ARBA"/>
</dbReference>
<accession>G8Y1Q0</accession>
<evidence type="ECO:0000256" key="6">
    <source>
        <dbReference type="ARBA" id="ARBA00023187"/>
    </source>
</evidence>
<evidence type="ECO:0000313" key="12">
    <source>
        <dbReference type="EMBL" id="CCE86753.1"/>
    </source>
</evidence>
<evidence type="ECO:0000256" key="10">
    <source>
        <dbReference type="SAM" id="MobiDB-lite"/>
    </source>
</evidence>
<feature type="region of interest" description="Disordered" evidence="10">
    <location>
        <begin position="88"/>
        <end position="130"/>
    </location>
</feature>
<dbReference type="eggNOG" id="KOG3293">
    <property type="taxonomic scope" value="Eukaryota"/>
</dbReference>
<keyword evidence="7 9" id="KW-0539">Nucleus</keyword>
<proteinExistence type="inferred from homology"/>
<dbReference type="InParanoid" id="G8Y1Q0"/>
<keyword evidence="4 9" id="KW-0747">Spliceosome</keyword>
<evidence type="ECO:0000256" key="7">
    <source>
        <dbReference type="ARBA" id="ARBA00023242"/>
    </source>
</evidence>
<sequence>MLPLYLLTSAKNQPILVELKNGETLNGELVNCDSWMNLTLNNVVQVSENGTNFLKLPECYVRGNHIKYMRLPEELMDYAKEQTLLNLEQRNRNQKRRTGGNFNNNRRNYNNQGNRNGGHNYRRNNNNNNK</sequence>
<dbReference type="GO" id="GO:0000956">
    <property type="term" value="P:nuclear-transcribed mRNA catabolic process"/>
    <property type="evidence" value="ECO:0007669"/>
    <property type="project" value="UniProtKB-UniRule"/>
</dbReference>